<accession>A0AAD8UWF0</accession>
<keyword evidence="1" id="KW-0472">Membrane</keyword>
<dbReference type="EMBL" id="JAHLJV010000362">
    <property type="protein sequence ID" value="KAK1561333.1"/>
    <property type="molecule type" value="Genomic_DNA"/>
</dbReference>
<dbReference type="GeneID" id="85444750"/>
<feature type="transmembrane region" description="Helical" evidence="1">
    <location>
        <begin position="30"/>
        <end position="52"/>
    </location>
</feature>
<evidence type="ECO:0000256" key="1">
    <source>
        <dbReference type="SAM" id="Phobius"/>
    </source>
</evidence>
<keyword evidence="1" id="KW-0812">Transmembrane</keyword>
<keyword evidence="1" id="KW-1133">Transmembrane helix</keyword>
<gene>
    <name evidence="2" type="ORF">LY79DRAFT_585574</name>
</gene>
<dbReference type="RefSeq" id="XP_060406624.1">
    <property type="nucleotide sequence ID" value="XM_060560510.1"/>
</dbReference>
<reference evidence="2" key="1">
    <citation type="submission" date="2021-06" db="EMBL/GenBank/DDBJ databases">
        <title>Comparative genomics, transcriptomics and evolutionary studies reveal genomic signatures of adaptation to plant cell wall in hemibiotrophic fungi.</title>
        <authorList>
            <consortium name="DOE Joint Genome Institute"/>
            <person name="Baroncelli R."/>
            <person name="Diaz J.F."/>
            <person name="Benocci T."/>
            <person name="Peng M."/>
            <person name="Battaglia E."/>
            <person name="Haridas S."/>
            <person name="Andreopoulos W."/>
            <person name="Labutti K."/>
            <person name="Pangilinan J."/>
            <person name="Floch G.L."/>
            <person name="Makela M.R."/>
            <person name="Henrissat B."/>
            <person name="Grigoriev I.V."/>
            <person name="Crouch J.A."/>
            <person name="De Vries R.P."/>
            <person name="Sukno S.A."/>
            <person name="Thon M.R."/>
        </authorList>
    </citation>
    <scope>NUCLEOTIDE SEQUENCE</scope>
    <source>
        <strain evidence="2">CBS 125086</strain>
    </source>
</reference>
<feature type="transmembrane region" description="Helical" evidence="1">
    <location>
        <begin position="72"/>
        <end position="92"/>
    </location>
</feature>
<name>A0AAD8UWF0_9PEZI</name>
<proteinExistence type="predicted"/>
<dbReference type="AlphaFoldDB" id="A0AAD8UWF0"/>
<evidence type="ECO:0000313" key="2">
    <source>
        <dbReference type="EMBL" id="KAK1561333.1"/>
    </source>
</evidence>
<organism evidence="2 3">
    <name type="scientific">Colletotrichum navitas</name>
    <dbReference type="NCBI Taxonomy" id="681940"/>
    <lineage>
        <taxon>Eukaryota</taxon>
        <taxon>Fungi</taxon>
        <taxon>Dikarya</taxon>
        <taxon>Ascomycota</taxon>
        <taxon>Pezizomycotina</taxon>
        <taxon>Sordariomycetes</taxon>
        <taxon>Hypocreomycetidae</taxon>
        <taxon>Glomerellales</taxon>
        <taxon>Glomerellaceae</taxon>
        <taxon>Colletotrichum</taxon>
        <taxon>Colletotrichum graminicola species complex</taxon>
    </lineage>
</organism>
<evidence type="ECO:0000313" key="3">
    <source>
        <dbReference type="Proteomes" id="UP001230504"/>
    </source>
</evidence>
<sequence>MFIGIYLYYFILVTINLRYYTLLKGKAFSITSAILSSLVYIINILVYIFLIASSLNIVFSYNYLRTLGYKAFLSYIIANIPTIIYYLYYYSFITNKALKTKLALYSISLR</sequence>
<protein>
    <submittedName>
        <fullName evidence="2">Uncharacterized protein</fullName>
    </submittedName>
</protein>
<comment type="caution">
    <text evidence="2">The sequence shown here is derived from an EMBL/GenBank/DDBJ whole genome shotgun (WGS) entry which is preliminary data.</text>
</comment>
<dbReference type="Proteomes" id="UP001230504">
    <property type="component" value="Unassembled WGS sequence"/>
</dbReference>
<feature type="transmembrane region" description="Helical" evidence="1">
    <location>
        <begin position="6"/>
        <end position="23"/>
    </location>
</feature>
<keyword evidence="3" id="KW-1185">Reference proteome</keyword>